<feature type="transmembrane region" description="Helical" evidence="5">
    <location>
        <begin position="58"/>
        <end position="82"/>
    </location>
</feature>
<evidence type="ECO:0000313" key="7">
    <source>
        <dbReference type="EMBL" id="GAA6502639.1"/>
    </source>
</evidence>
<evidence type="ECO:0000256" key="3">
    <source>
        <dbReference type="ARBA" id="ARBA00022989"/>
    </source>
</evidence>
<protein>
    <submittedName>
        <fullName evidence="7">ABC transporter permease subunit</fullName>
    </submittedName>
</protein>
<keyword evidence="2 5" id="KW-0812">Transmembrane</keyword>
<dbReference type="InterPro" id="IPR013525">
    <property type="entry name" value="ABC2_TM"/>
</dbReference>
<name>A0ABQ0C1I0_9FIRM</name>
<comment type="caution">
    <text evidence="7">The sequence shown here is derived from an EMBL/GenBank/DDBJ whole genome shotgun (WGS) entry which is preliminary data.</text>
</comment>
<feature type="transmembrane region" description="Helical" evidence="5">
    <location>
        <begin position="172"/>
        <end position="198"/>
    </location>
</feature>
<keyword evidence="4 5" id="KW-0472">Membrane</keyword>
<feature type="transmembrane region" description="Helical" evidence="5">
    <location>
        <begin position="103"/>
        <end position="123"/>
    </location>
</feature>
<evidence type="ECO:0000256" key="1">
    <source>
        <dbReference type="ARBA" id="ARBA00004141"/>
    </source>
</evidence>
<keyword evidence="8" id="KW-1185">Reference proteome</keyword>
<evidence type="ECO:0000256" key="5">
    <source>
        <dbReference type="SAM" id="Phobius"/>
    </source>
</evidence>
<evidence type="ECO:0000313" key="8">
    <source>
        <dbReference type="Proteomes" id="UP001600941"/>
    </source>
</evidence>
<reference evidence="7 8" key="1">
    <citation type="submission" date="2024-04" db="EMBL/GenBank/DDBJ databases">
        <title>Defined microbial consortia suppress multidrug-resistant proinflammatory Enterobacteriaceae via ecological control.</title>
        <authorList>
            <person name="Furuichi M."/>
            <person name="Kawaguchi T."/>
            <person name="Pust M."/>
            <person name="Yasuma K."/>
            <person name="Plichta D."/>
            <person name="Hasegawa N."/>
            <person name="Ohya T."/>
            <person name="Bhattarai S."/>
            <person name="Sasajima S."/>
            <person name="Aoto Y."/>
            <person name="Tuganbaev T."/>
            <person name="Yaginuma M."/>
            <person name="Ueda M."/>
            <person name="Okahashi N."/>
            <person name="Amafuji K."/>
            <person name="Kiridooshi Y."/>
            <person name="Sugita K."/>
            <person name="Strazar M."/>
            <person name="Skelly A."/>
            <person name="Suda W."/>
            <person name="Hattori M."/>
            <person name="Nakamoto N."/>
            <person name="Caballero S."/>
            <person name="Norman J."/>
            <person name="Olle B."/>
            <person name="Tanoue T."/>
            <person name="Arita M."/>
            <person name="Bucci V."/>
            <person name="Atarashi K."/>
            <person name="Xavier R."/>
            <person name="Honda K."/>
        </authorList>
    </citation>
    <scope>NUCLEOTIDE SEQUENCE [LARGE SCALE GENOMIC DNA]</scope>
    <source>
        <strain evidence="8">k34-0107-D12</strain>
    </source>
</reference>
<comment type="subcellular location">
    <subcellularLocation>
        <location evidence="1">Membrane</location>
        <topology evidence="1">Multi-pass membrane protein</topology>
    </subcellularLocation>
</comment>
<feature type="transmembrane region" description="Helical" evidence="5">
    <location>
        <begin position="218"/>
        <end position="240"/>
    </location>
</feature>
<evidence type="ECO:0000259" key="6">
    <source>
        <dbReference type="Pfam" id="PF12698"/>
    </source>
</evidence>
<dbReference type="Proteomes" id="UP001600941">
    <property type="component" value="Unassembled WGS sequence"/>
</dbReference>
<evidence type="ECO:0000256" key="4">
    <source>
        <dbReference type="ARBA" id="ARBA00023136"/>
    </source>
</evidence>
<feature type="transmembrane region" description="Helical" evidence="5">
    <location>
        <begin position="135"/>
        <end position="160"/>
    </location>
</feature>
<keyword evidence="3 5" id="KW-1133">Transmembrane helix</keyword>
<feature type="domain" description="ABC-2 type transporter transmembrane" evidence="6">
    <location>
        <begin position="51"/>
        <end position="237"/>
    </location>
</feature>
<feature type="transmembrane region" description="Helical" evidence="5">
    <location>
        <begin position="21"/>
        <end position="43"/>
    </location>
</feature>
<dbReference type="Pfam" id="PF12698">
    <property type="entry name" value="ABC2_membrane_3"/>
    <property type="match status" value="1"/>
</dbReference>
<sequence>MKTLHMNKIMAIAQVKTKAFMGKNCIIMPLFALGFTLLMRILYGKMANGGSSAESMNAYALSMGLVMNIGMCGIYCTSLLLAEEKEKKTLRVLMTSSVNGMEYFIGCILPVFAATVILNYVLMPVSGYIISGKNLVLYSVVTILSSLISCIIGMLLGIFAKNQVSAGTITTPVLLVLMMVPMFSNFIEILSTISKFFFTGILMDMIMDIAADKGSVLQAGSVVIMVVEAVLAVGLFVVCYRQNGFERD</sequence>
<evidence type="ECO:0000256" key="2">
    <source>
        <dbReference type="ARBA" id="ARBA00022692"/>
    </source>
</evidence>
<organism evidence="7 8">
    <name type="scientific">Blautia parvula</name>
    <dbReference type="NCBI Taxonomy" id="2877527"/>
    <lineage>
        <taxon>Bacteria</taxon>
        <taxon>Bacillati</taxon>
        <taxon>Bacillota</taxon>
        <taxon>Clostridia</taxon>
        <taxon>Lachnospirales</taxon>
        <taxon>Lachnospiraceae</taxon>
        <taxon>Blautia</taxon>
    </lineage>
</organism>
<dbReference type="RefSeq" id="WP_033139275.1">
    <property type="nucleotide sequence ID" value="NZ_BAABZQ010000001.1"/>
</dbReference>
<accession>A0ABQ0C1I0</accession>
<dbReference type="EMBL" id="BAABZQ010000001">
    <property type="protein sequence ID" value="GAA6502639.1"/>
    <property type="molecule type" value="Genomic_DNA"/>
</dbReference>
<gene>
    <name evidence="7" type="ORF">K340107D12_54550</name>
</gene>
<proteinExistence type="predicted"/>